<protein>
    <submittedName>
        <fullName evidence="3">Uncharacterized protein</fullName>
    </submittedName>
</protein>
<dbReference type="EMBL" id="HBNR01005722">
    <property type="protein sequence ID" value="CAE4564208.1"/>
    <property type="molecule type" value="Transcribed_RNA"/>
</dbReference>
<evidence type="ECO:0000313" key="3">
    <source>
        <dbReference type="EMBL" id="CAE4564209.1"/>
    </source>
</evidence>
<feature type="compositionally biased region" description="Low complexity" evidence="1">
    <location>
        <begin position="110"/>
        <end position="120"/>
    </location>
</feature>
<gene>
    <name evidence="2" type="ORF">AMON00008_LOCUS3827</name>
    <name evidence="3" type="ORF">AMON00008_LOCUS3828</name>
</gene>
<feature type="compositionally biased region" description="Basic residues" evidence="1">
    <location>
        <begin position="23"/>
        <end position="34"/>
    </location>
</feature>
<feature type="region of interest" description="Disordered" evidence="1">
    <location>
        <begin position="23"/>
        <end position="45"/>
    </location>
</feature>
<proteinExistence type="predicted"/>
<name>A0A6T0RPZ1_9DINO</name>
<evidence type="ECO:0000256" key="1">
    <source>
        <dbReference type="SAM" id="MobiDB-lite"/>
    </source>
</evidence>
<sequence>MPGAGDRFPKSSRILPHIHAHSRLRKLSPRQRRGRAPERSFSGVGSREAPFLLELDNFPAVTGGRFPMSLSLYISPSARHAGRRGPRLGSSAGALERGAPEGTIADLARSRTSASPSAPAVTGRTAPTGRRKAAEAAAAGERRRQRFRVPAGRRRVSLHARRRLSRQSALQRRVETALMVKHCRRLPAAWRRRGPAISSCMAAGTATALWRLRLTRRLGHA</sequence>
<accession>A0A6T0RPZ1</accession>
<reference evidence="3" key="1">
    <citation type="submission" date="2021-01" db="EMBL/GenBank/DDBJ databases">
        <authorList>
            <person name="Corre E."/>
            <person name="Pelletier E."/>
            <person name="Niang G."/>
            <person name="Scheremetjew M."/>
            <person name="Finn R."/>
            <person name="Kale V."/>
            <person name="Holt S."/>
            <person name="Cochrane G."/>
            <person name="Meng A."/>
            <person name="Brown T."/>
            <person name="Cohen L."/>
        </authorList>
    </citation>
    <scope>NUCLEOTIDE SEQUENCE</scope>
    <source>
        <strain evidence="3">CCMP3105</strain>
    </source>
</reference>
<feature type="region of interest" description="Disordered" evidence="1">
    <location>
        <begin position="78"/>
        <end position="131"/>
    </location>
</feature>
<dbReference type="EMBL" id="HBNR01005723">
    <property type="protein sequence ID" value="CAE4564209.1"/>
    <property type="molecule type" value="Transcribed_RNA"/>
</dbReference>
<dbReference type="AlphaFoldDB" id="A0A6T0RPZ1"/>
<organism evidence="3">
    <name type="scientific">Alexandrium monilatum</name>
    <dbReference type="NCBI Taxonomy" id="311494"/>
    <lineage>
        <taxon>Eukaryota</taxon>
        <taxon>Sar</taxon>
        <taxon>Alveolata</taxon>
        <taxon>Dinophyceae</taxon>
        <taxon>Gonyaulacales</taxon>
        <taxon>Pyrocystaceae</taxon>
        <taxon>Alexandrium</taxon>
    </lineage>
</organism>
<evidence type="ECO:0000313" key="2">
    <source>
        <dbReference type="EMBL" id="CAE4564208.1"/>
    </source>
</evidence>